<accession>A0A4X2JQG7</accession>
<keyword evidence="8" id="KW-0539">Nucleus</keyword>
<organism evidence="11 12">
    <name type="scientific">Vombatus ursinus</name>
    <name type="common">Common wombat</name>
    <dbReference type="NCBI Taxonomy" id="29139"/>
    <lineage>
        <taxon>Eukaryota</taxon>
        <taxon>Metazoa</taxon>
        <taxon>Chordata</taxon>
        <taxon>Craniata</taxon>
        <taxon>Vertebrata</taxon>
        <taxon>Euteleostomi</taxon>
        <taxon>Mammalia</taxon>
        <taxon>Metatheria</taxon>
        <taxon>Diprotodontia</taxon>
        <taxon>Vombatidae</taxon>
        <taxon>Vombatus</taxon>
    </lineage>
</organism>
<evidence type="ECO:0000256" key="2">
    <source>
        <dbReference type="ARBA" id="ARBA00022604"/>
    </source>
</evidence>
<reference evidence="12" key="1">
    <citation type="submission" date="2018-12" db="EMBL/GenBank/DDBJ databases">
        <authorList>
            <person name="Yazar S."/>
        </authorList>
    </citation>
    <scope>NUCLEOTIDE SEQUENCE [LARGE SCALE GENOMIC DNA]</scope>
</reference>
<evidence type="ECO:0000259" key="10">
    <source>
        <dbReference type="Pfam" id="PF05712"/>
    </source>
</evidence>
<feature type="compositionally biased region" description="Basic and acidic residues" evidence="9">
    <location>
        <begin position="78"/>
        <end position="90"/>
    </location>
</feature>
<evidence type="ECO:0000256" key="7">
    <source>
        <dbReference type="ARBA" id="ARBA00023204"/>
    </source>
</evidence>
<dbReference type="GeneTree" id="ENSGT00950000182965"/>
<dbReference type="Ensembl" id="ENSVURT00010000086.1">
    <property type="protein sequence ID" value="ENSVURP00010000076.1"/>
    <property type="gene ID" value="ENSVURG00010000070.1"/>
</dbReference>
<comment type="subcellular location">
    <subcellularLocation>
        <location evidence="1">Nucleus</location>
    </subcellularLocation>
</comment>
<protein>
    <recommendedName>
        <fullName evidence="10">MRG domain-containing protein</fullName>
    </recommendedName>
</protein>
<dbReference type="STRING" id="29139.ENSVURP00010000076"/>
<sequence length="297" mass="33546">MSGLKKADYLSIQKSVLRNRELFEASQAQSANGKMVGVASGSQQNTVENNVEVLSLWVQANRKDQNKVSVADSGSAGNRDDSDSESRDDSGSDISQQPHWRRALVNPAGEPWSSFMRSTDFNIDIHAKLKPWLVTEWDLVTRQKKLFCLPAKKNVESILEDYERYERSHANAEEQIYAVSELVATIRAYFNVMLGSRLLYKFEKLQYTTILVNDLGVPLTEIYGAPHLLRLFVKLGDMLSCVFFDSYSITLLSKYLCHFVKYLANNSAALFSASDYEFASPVYLQKVAEEPENVCHS</sequence>
<dbReference type="PANTHER" id="PTHR10880">
    <property type="entry name" value="MORTALITY FACTOR 4-LIKE PROTEIN"/>
    <property type="match status" value="1"/>
</dbReference>
<dbReference type="GO" id="GO:0006355">
    <property type="term" value="P:regulation of DNA-templated transcription"/>
    <property type="evidence" value="ECO:0007669"/>
    <property type="project" value="InterPro"/>
</dbReference>
<dbReference type="Gene3D" id="1.10.274.30">
    <property type="entry name" value="MRG domain"/>
    <property type="match status" value="1"/>
</dbReference>
<keyword evidence="6" id="KW-0804">Transcription</keyword>
<evidence type="ECO:0000256" key="1">
    <source>
        <dbReference type="ARBA" id="ARBA00004123"/>
    </source>
</evidence>
<dbReference type="Proteomes" id="UP000314987">
    <property type="component" value="Unassembled WGS sequence"/>
</dbReference>
<evidence type="ECO:0000256" key="8">
    <source>
        <dbReference type="ARBA" id="ARBA00023242"/>
    </source>
</evidence>
<dbReference type="FunFam" id="1.10.274.30:FF:000001">
    <property type="entry name" value="Mortality factor 4-like protein 1"/>
    <property type="match status" value="1"/>
</dbReference>
<proteinExistence type="predicted"/>
<evidence type="ECO:0000256" key="9">
    <source>
        <dbReference type="SAM" id="MobiDB-lite"/>
    </source>
</evidence>
<keyword evidence="4" id="KW-0156">Chromatin regulator</keyword>
<keyword evidence="2" id="KW-0341">Growth regulation</keyword>
<keyword evidence="7" id="KW-0234">DNA repair</keyword>
<evidence type="ECO:0000313" key="12">
    <source>
        <dbReference type="Proteomes" id="UP000314987"/>
    </source>
</evidence>
<keyword evidence="3" id="KW-0227">DNA damage</keyword>
<dbReference type="Pfam" id="PF05712">
    <property type="entry name" value="MRG"/>
    <property type="match status" value="1"/>
</dbReference>
<evidence type="ECO:0000256" key="4">
    <source>
        <dbReference type="ARBA" id="ARBA00022853"/>
    </source>
</evidence>
<reference evidence="11" key="3">
    <citation type="submission" date="2025-09" db="UniProtKB">
        <authorList>
            <consortium name="Ensembl"/>
        </authorList>
    </citation>
    <scope>IDENTIFICATION</scope>
</reference>
<dbReference type="GO" id="GO:0006281">
    <property type="term" value="P:DNA repair"/>
    <property type="evidence" value="ECO:0007669"/>
    <property type="project" value="UniProtKB-KW"/>
</dbReference>
<dbReference type="InterPro" id="IPR026541">
    <property type="entry name" value="MRG_dom"/>
</dbReference>
<feature type="domain" description="MRG" evidence="10">
    <location>
        <begin position="114"/>
        <end position="277"/>
    </location>
</feature>
<evidence type="ECO:0000256" key="3">
    <source>
        <dbReference type="ARBA" id="ARBA00022763"/>
    </source>
</evidence>
<dbReference type="GO" id="GO:0005634">
    <property type="term" value="C:nucleus"/>
    <property type="evidence" value="ECO:0007669"/>
    <property type="project" value="UniProtKB-SubCell"/>
</dbReference>
<dbReference type="GO" id="GO:0006325">
    <property type="term" value="P:chromatin organization"/>
    <property type="evidence" value="ECO:0007669"/>
    <property type="project" value="UniProtKB-KW"/>
</dbReference>
<dbReference type="AlphaFoldDB" id="A0A4X2JQG7"/>
<name>A0A4X2JQG7_VOMUR</name>
<dbReference type="PANTHER" id="PTHR10880:SF48">
    <property type="entry name" value="MORTALITY FACTOR 4 LIKE 2"/>
    <property type="match status" value="1"/>
</dbReference>
<dbReference type="InterPro" id="IPR038217">
    <property type="entry name" value="MRG_C_sf"/>
</dbReference>
<evidence type="ECO:0000256" key="6">
    <source>
        <dbReference type="ARBA" id="ARBA00023163"/>
    </source>
</evidence>
<dbReference type="PROSITE" id="PS51640">
    <property type="entry name" value="MRG"/>
    <property type="match status" value="1"/>
</dbReference>
<keyword evidence="12" id="KW-1185">Reference proteome</keyword>
<evidence type="ECO:0000313" key="11">
    <source>
        <dbReference type="Ensembl" id="ENSVURP00010000076.1"/>
    </source>
</evidence>
<dbReference type="InterPro" id="IPR008676">
    <property type="entry name" value="MRG"/>
</dbReference>
<reference evidence="11" key="2">
    <citation type="submission" date="2025-08" db="UniProtKB">
        <authorList>
            <consortium name="Ensembl"/>
        </authorList>
    </citation>
    <scope>IDENTIFICATION</scope>
</reference>
<feature type="region of interest" description="Disordered" evidence="9">
    <location>
        <begin position="65"/>
        <end position="100"/>
    </location>
</feature>
<dbReference type="GO" id="GO:0035267">
    <property type="term" value="C:NuA4 histone acetyltransferase complex"/>
    <property type="evidence" value="ECO:0007669"/>
    <property type="project" value="TreeGrafter"/>
</dbReference>
<evidence type="ECO:0000256" key="5">
    <source>
        <dbReference type="ARBA" id="ARBA00023015"/>
    </source>
</evidence>
<keyword evidence="5" id="KW-0805">Transcription regulation</keyword>